<keyword evidence="3" id="KW-1185">Reference proteome</keyword>
<dbReference type="GO" id="GO:0006406">
    <property type="term" value="P:mRNA export from nucleus"/>
    <property type="evidence" value="ECO:0007669"/>
    <property type="project" value="TreeGrafter"/>
</dbReference>
<dbReference type="PANTHER" id="PTHR13265:SF0">
    <property type="entry name" value="HPR1"/>
    <property type="match status" value="1"/>
</dbReference>
<feature type="non-terminal residue" evidence="2">
    <location>
        <position position="1"/>
    </location>
</feature>
<feature type="region of interest" description="Disordered" evidence="1">
    <location>
        <begin position="135"/>
        <end position="167"/>
    </location>
</feature>
<evidence type="ECO:0000256" key="1">
    <source>
        <dbReference type="SAM" id="MobiDB-lite"/>
    </source>
</evidence>
<evidence type="ECO:0000313" key="3">
    <source>
        <dbReference type="Proteomes" id="UP001152795"/>
    </source>
</evidence>
<evidence type="ECO:0000313" key="2">
    <source>
        <dbReference type="EMBL" id="CAB4026369.1"/>
    </source>
</evidence>
<dbReference type="InterPro" id="IPR021861">
    <property type="entry name" value="THO_THOC1"/>
</dbReference>
<dbReference type="Proteomes" id="UP001152795">
    <property type="component" value="Unassembled WGS sequence"/>
</dbReference>
<dbReference type="AlphaFoldDB" id="A0A7D9JCM9"/>
<dbReference type="Pfam" id="PF11957">
    <property type="entry name" value="efThoc1"/>
    <property type="match status" value="1"/>
</dbReference>
<protein>
    <submittedName>
        <fullName evidence="2">Uncharacterized protein</fullName>
    </submittedName>
</protein>
<reference evidence="2" key="1">
    <citation type="submission" date="2020-04" db="EMBL/GenBank/DDBJ databases">
        <authorList>
            <person name="Alioto T."/>
            <person name="Alioto T."/>
            <person name="Gomez Garrido J."/>
        </authorList>
    </citation>
    <scope>NUCLEOTIDE SEQUENCE</scope>
    <source>
        <strain evidence="2">A484AB</strain>
    </source>
</reference>
<feature type="compositionally biased region" description="Basic and acidic residues" evidence="1">
    <location>
        <begin position="148"/>
        <end position="167"/>
    </location>
</feature>
<name>A0A7D9JCM9_PARCT</name>
<organism evidence="2 3">
    <name type="scientific">Paramuricea clavata</name>
    <name type="common">Red gorgonian</name>
    <name type="synonym">Violescent sea-whip</name>
    <dbReference type="NCBI Taxonomy" id="317549"/>
    <lineage>
        <taxon>Eukaryota</taxon>
        <taxon>Metazoa</taxon>
        <taxon>Cnidaria</taxon>
        <taxon>Anthozoa</taxon>
        <taxon>Octocorallia</taxon>
        <taxon>Malacalcyonacea</taxon>
        <taxon>Plexauridae</taxon>
        <taxon>Paramuricea</taxon>
    </lineage>
</organism>
<dbReference type="OrthoDB" id="5976205at2759"/>
<dbReference type="EMBL" id="CACRXK020014155">
    <property type="protein sequence ID" value="CAB4026369.1"/>
    <property type="molecule type" value="Genomic_DNA"/>
</dbReference>
<dbReference type="PANTHER" id="PTHR13265">
    <property type="entry name" value="THO COMPLEX SUBUNIT 1"/>
    <property type="match status" value="1"/>
</dbReference>
<gene>
    <name evidence="2" type="ORF">PACLA_8A077281</name>
</gene>
<sequence>EETTAETTKTSRKRKAKDSIANITAGSKIDMGSTELTRLWNLCPDNMTACRSDKRNFLPDLKGFFEEAIDQADPESQIEEQYKLVNDPKFGWKALRLLSRRSQHFFQSSTNPFKTLPQYLELAIQQLGQELMPPIKIEDDVVENGTPSEEKEPETKPPIVKQEKVDD</sequence>
<comment type="caution">
    <text evidence="2">The sequence shown here is derived from an EMBL/GenBank/DDBJ whole genome shotgun (WGS) entry which is preliminary data.</text>
</comment>
<accession>A0A7D9JCM9</accession>
<proteinExistence type="predicted"/>
<dbReference type="GO" id="GO:0000445">
    <property type="term" value="C:THO complex part of transcription export complex"/>
    <property type="evidence" value="ECO:0007669"/>
    <property type="project" value="TreeGrafter"/>
</dbReference>